<dbReference type="PANTHER" id="PTHR30547:SF5">
    <property type="entry name" value="NUCLEASE YHCG-RELATED"/>
    <property type="match status" value="1"/>
</dbReference>
<keyword evidence="3" id="KW-0255">Endonuclease</keyword>
<dbReference type="InterPro" id="IPR041527">
    <property type="entry name" value="YhcG_N"/>
</dbReference>
<accession>A0A662ZBN0</accession>
<dbReference type="Pfam" id="PF06250">
    <property type="entry name" value="YhcG_C"/>
    <property type="match status" value="1"/>
</dbReference>
<dbReference type="InterPro" id="IPR011856">
    <property type="entry name" value="tRNA_endonuc-like_dom_sf"/>
</dbReference>
<evidence type="ECO:0000259" key="1">
    <source>
        <dbReference type="Pfam" id="PF06250"/>
    </source>
</evidence>
<feature type="domain" description="YhcG PDDEXK nuclease" evidence="1">
    <location>
        <begin position="167"/>
        <end position="316"/>
    </location>
</feature>
<dbReference type="Pfam" id="PF17761">
    <property type="entry name" value="DUF1016_N"/>
    <property type="match status" value="1"/>
</dbReference>
<gene>
    <name evidence="3" type="ORF">SAMN04487865_103019</name>
</gene>
<dbReference type="EMBL" id="FOSF01000030">
    <property type="protein sequence ID" value="SFK14685.1"/>
    <property type="molecule type" value="Genomic_DNA"/>
</dbReference>
<dbReference type="AlphaFoldDB" id="A0A662ZBN0"/>
<keyword evidence="3" id="KW-0540">Nuclease</keyword>
<dbReference type="OrthoDB" id="9801263at2"/>
<dbReference type="PANTHER" id="PTHR30547">
    <property type="entry name" value="UNCHARACTERIZED PROTEIN YHCG-RELATED"/>
    <property type="match status" value="1"/>
</dbReference>
<reference evidence="3 4" key="1">
    <citation type="submission" date="2016-10" db="EMBL/GenBank/DDBJ databases">
        <authorList>
            <person name="Varghese N."/>
            <person name="Submissions S."/>
        </authorList>
    </citation>
    <scope>NUCLEOTIDE SEQUENCE [LARGE SCALE GENOMIC DNA]</scope>
    <source>
        <strain evidence="3 4">22B</strain>
    </source>
</reference>
<dbReference type="InterPro" id="IPR053148">
    <property type="entry name" value="PD-DEXK-like_domain"/>
</dbReference>
<dbReference type="Gene3D" id="3.40.1350.10">
    <property type="match status" value="1"/>
</dbReference>
<dbReference type="RefSeq" id="WP_074840854.1">
    <property type="nucleotide sequence ID" value="NZ_CP047056.1"/>
</dbReference>
<dbReference type="GO" id="GO:0004519">
    <property type="term" value="F:endonuclease activity"/>
    <property type="evidence" value="ECO:0007669"/>
    <property type="project" value="UniProtKB-KW"/>
</dbReference>
<dbReference type="InterPro" id="IPR009362">
    <property type="entry name" value="YhcG_C"/>
</dbReference>
<sequence length="341" mass="39976">MNLLDPTFTNILQIIKDSRENALRQVNTQLIIMYMSIGKVLSEQTKVASYGDDYMNRLSDYIQSQFPGIKGFTRRSLYRMKQFYEAYHTNEQLSDLITKLSWSSHILILSSCKTEEEREFYLRLSVKENYSKRQLERQIDTGYYERFMLSKGNLLPEPVKSKQSPFLDSYVIEFLNLPETFHENDFRKALVSNMKNFILELGGDFTFVGEEYPIQVGGEDYRIDLLFFHRSLRCLVAIELKVGKFKPEYISKMDFYLEGLDRQIKKNDENPSVGLLLCASKNDEVVEYAMSRTLSPMMVSEYKLKLPNKDILRQKLQELSDTPAIRDNSIIEYSKEKDIDD</sequence>
<evidence type="ECO:0000313" key="4">
    <source>
        <dbReference type="Proteomes" id="UP000243374"/>
    </source>
</evidence>
<feature type="domain" description="YhcG N-terminal" evidence="2">
    <location>
        <begin position="11"/>
        <end position="146"/>
    </location>
</feature>
<evidence type="ECO:0000259" key="2">
    <source>
        <dbReference type="Pfam" id="PF17761"/>
    </source>
</evidence>
<evidence type="ECO:0000313" key="3">
    <source>
        <dbReference type="EMBL" id="SFK14685.1"/>
    </source>
</evidence>
<keyword evidence="4" id="KW-1185">Reference proteome</keyword>
<dbReference type="Proteomes" id="UP000243374">
    <property type="component" value="Unassembled WGS sequence"/>
</dbReference>
<name>A0A662ZBN0_9GAMM</name>
<dbReference type="GO" id="GO:0003676">
    <property type="term" value="F:nucleic acid binding"/>
    <property type="evidence" value="ECO:0007669"/>
    <property type="project" value="InterPro"/>
</dbReference>
<protein>
    <submittedName>
        <fullName evidence="3">Predicted nuclease of restriction endonuclease-like (RecB) superfamily, DUF1016 family</fullName>
    </submittedName>
</protein>
<organism evidence="3 4">
    <name type="scientific">Succinivibrio dextrinosolvens</name>
    <dbReference type="NCBI Taxonomy" id="83771"/>
    <lineage>
        <taxon>Bacteria</taxon>
        <taxon>Pseudomonadati</taxon>
        <taxon>Pseudomonadota</taxon>
        <taxon>Gammaproteobacteria</taxon>
        <taxon>Aeromonadales</taxon>
        <taxon>Succinivibrionaceae</taxon>
        <taxon>Succinivibrio</taxon>
    </lineage>
</organism>
<keyword evidence="3" id="KW-0378">Hydrolase</keyword>
<proteinExistence type="predicted"/>